<dbReference type="Proteomes" id="UP001206924">
    <property type="component" value="Unassembled WGS sequence"/>
</dbReference>
<keyword evidence="2" id="KW-1185">Reference proteome</keyword>
<dbReference type="PROSITE" id="PS51257">
    <property type="entry name" value="PROKAR_LIPOPROTEIN"/>
    <property type="match status" value="1"/>
</dbReference>
<comment type="caution">
    <text evidence="1">The sequence shown here is derived from an EMBL/GenBank/DDBJ whole genome shotgun (WGS) entry which is preliminary data.</text>
</comment>
<protein>
    <submittedName>
        <fullName evidence="1">Uncharacterized protein</fullName>
    </submittedName>
</protein>
<organism evidence="1 2">
    <name type="scientific">Arthrobacter jinronghuae</name>
    <dbReference type="NCBI Taxonomy" id="2964609"/>
    <lineage>
        <taxon>Bacteria</taxon>
        <taxon>Bacillati</taxon>
        <taxon>Actinomycetota</taxon>
        <taxon>Actinomycetes</taxon>
        <taxon>Micrococcales</taxon>
        <taxon>Micrococcaceae</taxon>
        <taxon>Arthrobacter</taxon>
    </lineage>
</organism>
<accession>A0ABT1NQA3</accession>
<proteinExistence type="predicted"/>
<evidence type="ECO:0000313" key="2">
    <source>
        <dbReference type="Proteomes" id="UP001206924"/>
    </source>
</evidence>
<name>A0ABT1NQA3_9MICC</name>
<dbReference type="RefSeq" id="WP_255798073.1">
    <property type="nucleotide sequence ID" value="NZ_CP104263.1"/>
</dbReference>
<gene>
    <name evidence="1" type="ORF">NNX28_07490</name>
</gene>
<evidence type="ECO:0000313" key="1">
    <source>
        <dbReference type="EMBL" id="MCQ1949772.1"/>
    </source>
</evidence>
<sequence>MLKHVNVTRSRTTTSRFTAQITAIAAGCALVAGGVSAAEVAMLNAEPAASQVVAEATA</sequence>
<reference evidence="1 2" key="1">
    <citation type="submission" date="2022-07" db="EMBL/GenBank/DDBJ databases">
        <title>Novel species in genus Arthrobacter.</title>
        <authorList>
            <person name="Liu Y."/>
        </authorList>
    </citation>
    <scope>NUCLEOTIDE SEQUENCE [LARGE SCALE GENOMIC DNA]</scope>
    <source>
        <strain evidence="2">zg-Y859</strain>
    </source>
</reference>
<dbReference type="EMBL" id="JANFLP010000008">
    <property type="protein sequence ID" value="MCQ1949772.1"/>
    <property type="molecule type" value="Genomic_DNA"/>
</dbReference>